<evidence type="ECO:0000256" key="1">
    <source>
        <dbReference type="SAM" id="Phobius"/>
    </source>
</evidence>
<gene>
    <name evidence="3" type="ORF">CLV32_2408</name>
</gene>
<dbReference type="Gene3D" id="2.40.50.1020">
    <property type="entry name" value="LytTr DNA-binding domain"/>
    <property type="match status" value="1"/>
</dbReference>
<protein>
    <submittedName>
        <fullName evidence="3">LytTR family transcriptional regulator</fullName>
    </submittedName>
</protein>
<dbReference type="InterPro" id="IPR007492">
    <property type="entry name" value="LytTR_DNA-bd_dom"/>
</dbReference>
<proteinExistence type="predicted"/>
<keyword evidence="1" id="KW-1133">Transmembrane helix</keyword>
<feature type="transmembrane region" description="Helical" evidence="1">
    <location>
        <begin position="56"/>
        <end position="77"/>
    </location>
</feature>
<dbReference type="PANTHER" id="PTHR37299">
    <property type="entry name" value="TRANSCRIPTIONAL REGULATOR-RELATED"/>
    <property type="match status" value="1"/>
</dbReference>
<name>A0A4R6IGS9_9SPHI</name>
<accession>A0A4R6IGS9</accession>
<comment type="caution">
    <text evidence="3">The sequence shown here is derived from an EMBL/GenBank/DDBJ whole genome shotgun (WGS) entry which is preliminary data.</text>
</comment>
<dbReference type="GO" id="GO:0000156">
    <property type="term" value="F:phosphorelay response regulator activity"/>
    <property type="evidence" value="ECO:0007669"/>
    <property type="project" value="InterPro"/>
</dbReference>
<reference evidence="3 4" key="1">
    <citation type="submission" date="2019-03" db="EMBL/GenBank/DDBJ databases">
        <title>Genomic Encyclopedia of Archaeal and Bacterial Type Strains, Phase II (KMG-II): from individual species to whole genera.</title>
        <authorList>
            <person name="Goeker M."/>
        </authorList>
    </citation>
    <scope>NUCLEOTIDE SEQUENCE [LARGE SCALE GENOMIC DNA]</scope>
    <source>
        <strain evidence="3 4">DSM 19034</strain>
    </source>
</reference>
<dbReference type="GO" id="GO:0003677">
    <property type="term" value="F:DNA binding"/>
    <property type="evidence" value="ECO:0007669"/>
    <property type="project" value="InterPro"/>
</dbReference>
<dbReference type="PANTHER" id="PTHR37299:SF1">
    <property type="entry name" value="STAGE 0 SPORULATION PROTEIN A HOMOLOG"/>
    <property type="match status" value="1"/>
</dbReference>
<feature type="domain" description="HTH LytTR-type" evidence="2">
    <location>
        <begin position="184"/>
        <end position="284"/>
    </location>
</feature>
<dbReference type="Pfam" id="PF04397">
    <property type="entry name" value="LytTR"/>
    <property type="match status" value="1"/>
</dbReference>
<organism evidence="3 4">
    <name type="scientific">Pedobacter duraquae</name>
    <dbReference type="NCBI Taxonomy" id="425511"/>
    <lineage>
        <taxon>Bacteria</taxon>
        <taxon>Pseudomonadati</taxon>
        <taxon>Bacteroidota</taxon>
        <taxon>Sphingobacteriia</taxon>
        <taxon>Sphingobacteriales</taxon>
        <taxon>Sphingobacteriaceae</taxon>
        <taxon>Pedobacter</taxon>
    </lineage>
</organism>
<dbReference type="SMART" id="SM00850">
    <property type="entry name" value="LytTR"/>
    <property type="match status" value="1"/>
</dbReference>
<evidence type="ECO:0000313" key="4">
    <source>
        <dbReference type="Proteomes" id="UP000295499"/>
    </source>
</evidence>
<feature type="transmembrane region" description="Helical" evidence="1">
    <location>
        <begin position="26"/>
        <end position="44"/>
    </location>
</feature>
<evidence type="ECO:0000259" key="2">
    <source>
        <dbReference type="PROSITE" id="PS50930"/>
    </source>
</evidence>
<dbReference type="PROSITE" id="PS50930">
    <property type="entry name" value="HTH_LYTTR"/>
    <property type="match status" value="1"/>
</dbReference>
<keyword evidence="1" id="KW-0472">Membrane</keyword>
<feature type="transmembrane region" description="Helical" evidence="1">
    <location>
        <begin position="98"/>
        <end position="119"/>
    </location>
</feature>
<keyword evidence="1" id="KW-0812">Transmembrane</keyword>
<sequence length="295" mass="34095">MLSIPFRKNIFNSEVNFPARYQPENLAKIVSAQFLLVFLTLYFFKPFTVTLAEQRWSYLTSCCLHALLPALIVFVYMSLLSRSSNKQQIKNWTLIKELLHLVILFLLIGLSSFLLRSVIYTNSDNISWHYFWIEIRNVYLAGTVFCLYLITTKVYFNLSMGKSTTIEPNLAAVKTDFHPAPLFIKAHVRIDDFYLNVADLLFARAEGNYVQVYTVEKGTVHSDLKRISLKQLELQLAAYPDILRCHRAYLLNIKRVARLSGNAQGYLISFDETDDKVPVSRTYLSLFDSIYQPEA</sequence>
<dbReference type="InterPro" id="IPR046947">
    <property type="entry name" value="LytR-like"/>
</dbReference>
<feature type="transmembrane region" description="Helical" evidence="1">
    <location>
        <begin position="139"/>
        <end position="156"/>
    </location>
</feature>
<dbReference type="EMBL" id="SNWM01000003">
    <property type="protein sequence ID" value="TDO21304.1"/>
    <property type="molecule type" value="Genomic_DNA"/>
</dbReference>
<keyword evidence="4" id="KW-1185">Reference proteome</keyword>
<evidence type="ECO:0000313" key="3">
    <source>
        <dbReference type="EMBL" id="TDO21304.1"/>
    </source>
</evidence>
<dbReference type="AlphaFoldDB" id="A0A4R6IGS9"/>
<dbReference type="Proteomes" id="UP000295499">
    <property type="component" value="Unassembled WGS sequence"/>
</dbReference>